<protein>
    <submittedName>
        <fullName evidence="2">Uncharacterized protein</fullName>
    </submittedName>
</protein>
<comment type="caution">
    <text evidence="2">The sequence shown here is derived from an EMBL/GenBank/DDBJ whole genome shotgun (WGS) entry which is preliminary data.</text>
</comment>
<evidence type="ECO:0000313" key="2">
    <source>
        <dbReference type="EMBL" id="KAK7488647.1"/>
    </source>
</evidence>
<feature type="region of interest" description="Disordered" evidence="1">
    <location>
        <begin position="37"/>
        <end position="59"/>
    </location>
</feature>
<dbReference type="Proteomes" id="UP001519460">
    <property type="component" value="Unassembled WGS sequence"/>
</dbReference>
<sequence>MVWEIGVGGRNVFVRSALVFMWVGRQSGDEMMKRLAGEKREEDLSSENRLPASTADPEDVRHVGLHGDGTFAMAVHLGHMPPVLVLPTAGSEYRPPKKLKLSSVLLLLDYANGSSNDTDSWPAQYAMCLYVTDVSTEAVSYNVTVPKTKVKNRSTKPIRLNRRSPGDLLIHVISGVNGVCRVKRRPLNSPSTMSTRSSSHARQ</sequence>
<dbReference type="EMBL" id="JACVVK020000148">
    <property type="protein sequence ID" value="KAK7488647.1"/>
    <property type="molecule type" value="Genomic_DNA"/>
</dbReference>
<feature type="compositionally biased region" description="Low complexity" evidence="1">
    <location>
        <begin position="189"/>
        <end position="203"/>
    </location>
</feature>
<feature type="non-terminal residue" evidence="2">
    <location>
        <position position="203"/>
    </location>
</feature>
<proteinExistence type="predicted"/>
<name>A0ABD0KNF6_9CAEN</name>
<evidence type="ECO:0000313" key="3">
    <source>
        <dbReference type="Proteomes" id="UP001519460"/>
    </source>
</evidence>
<accession>A0ABD0KNF6</accession>
<evidence type="ECO:0000256" key="1">
    <source>
        <dbReference type="SAM" id="MobiDB-lite"/>
    </source>
</evidence>
<gene>
    <name evidence="2" type="ORF">BaRGS_00020100</name>
</gene>
<feature type="region of interest" description="Disordered" evidence="1">
    <location>
        <begin position="183"/>
        <end position="203"/>
    </location>
</feature>
<reference evidence="2 3" key="1">
    <citation type="journal article" date="2023" name="Sci. Data">
        <title>Genome assembly of the Korean intertidal mud-creeper Batillaria attramentaria.</title>
        <authorList>
            <person name="Patra A.K."/>
            <person name="Ho P.T."/>
            <person name="Jun S."/>
            <person name="Lee S.J."/>
            <person name="Kim Y."/>
            <person name="Won Y.J."/>
        </authorList>
    </citation>
    <scope>NUCLEOTIDE SEQUENCE [LARGE SCALE GENOMIC DNA]</scope>
    <source>
        <strain evidence="2">Wonlab-2016</strain>
    </source>
</reference>
<keyword evidence="3" id="KW-1185">Reference proteome</keyword>
<organism evidence="2 3">
    <name type="scientific">Batillaria attramentaria</name>
    <dbReference type="NCBI Taxonomy" id="370345"/>
    <lineage>
        <taxon>Eukaryota</taxon>
        <taxon>Metazoa</taxon>
        <taxon>Spiralia</taxon>
        <taxon>Lophotrochozoa</taxon>
        <taxon>Mollusca</taxon>
        <taxon>Gastropoda</taxon>
        <taxon>Caenogastropoda</taxon>
        <taxon>Sorbeoconcha</taxon>
        <taxon>Cerithioidea</taxon>
        <taxon>Batillariidae</taxon>
        <taxon>Batillaria</taxon>
    </lineage>
</organism>
<dbReference type="AlphaFoldDB" id="A0ABD0KNF6"/>